<dbReference type="Proteomes" id="UP000041254">
    <property type="component" value="Unassembled WGS sequence"/>
</dbReference>
<evidence type="ECO:0000313" key="11">
    <source>
        <dbReference type="Proteomes" id="UP000041254"/>
    </source>
</evidence>
<name>A0A0G4EWJ8_VITBC</name>
<dbReference type="OrthoDB" id="1502398at2759"/>
<keyword evidence="3" id="KW-0808">Transferase</keyword>
<comment type="subcellular location">
    <subcellularLocation>
        <location evidence="1">Membrane</location>
        <topology evidence="1">Multi-pass membrane protein</topology>
    </subcellularLocation>
</comment>
<evidence type="ECO:0000256" key="2">
    <source>
        <dbReference type="ARBA" id="ARBA00005985"/>
    </source>
</evidence>
<feature type="transmembrane region" description="Helical" evidence="8">
    <location>
        <begin position="265"/>
        <end position="289"/>
    </location>
</feature>
<evidence type="ECO:0000256" key="3">
    <source>
        <dbReference type="ARBA" id="ARBA00022679"/>
    </source>
</evidence>
<dbReference type="GO" id="GO:0016765">
    <property type="term" value="F:transferase activity, transferring alkyl or aryl (other than methyl) groups"/>
    <property type="evidence" value="ECO:0007669"/>
    <property type="project" value="InterPro"/>
</dbReference>
<feature type="transmembrane region" description="Helical" evidence="8">
    <location>
        <begin position="167"/>
        <end position="185"/>
    </location>
</feature>
<dbReference type="EMBL" id="CDMY01000338">
    <property type="protein sequence ID" value="CEM03342.1"/>
    <property type="molecule type" value="Genomic_DNA"/>
</dbReference>
<dbReference type="STRING" id="1169540.A0A0G4EWJ8"/>
<dbReference type="VEuPathDB" id="CryptoDB:Vbra_2460"/>
<evidence type="ECO:0000256" key="5">
    <source>
        <dbReference type="ARBA" id="ARBA00022989"/>
    </source>
</evidence>
<dbReference type="OMA" id="FYQFIWK"/>
<dbReference type="Pfam" id="PF01040">
    <property type="entry name" value="UbiA"/>
    <property type="match status" value="1"/>
</dbReference>
<dbReference type="InParanoid" id="A0A0G4EWJ8"/>
<evidence type="ECO:0008006" key="12">
    <source>
        <dbReference type="Google" id="ProtNLM"/>
    </source>
</evidence>
<comment type="similarity">
    <text evidence="2">Belongs to the UbiA prenyltransferase family.</text>
</comment>
<feature type="signal peptide" evidence="9">
    <location>
        <begin position="1"/>
        <end position="28"/>
    </location>
</feature>
<feature type="transmembrane region" description="Helical" evidence="8">
    <location>
        <begin position="240"/>
        <end position="258"/>
    </location>
</feature>
<accession>A0A0G4EWJ8</accession>
<feature type="region of interest" description="Disordered" evidence="7">
    <location>
        <begin position="65"/>
        <end position="88"/>
    </location>
</feature>
<evidence type="ECO:0000313" key="10">
    <source>
        <dbReference type="EMBL" id="CEM03342.1"/>
    </source>
</evidence>
<feature type="transmembrane region" description="Helical" evidence="8">
    <location>
        <begin position="406"/>
        <end position="425"/>
    </location>
</feature>
<evidence type="ECO:0000256" key="6">
    <source>
        <dbReference type="ARBA" id="ARBA00023136"/>
    </source>
</evidence>
<evidence type="ECO:0000256" key="9">
    <source>
        <dbReference type="SAM" id="SignalP"/>
    </source>
</evidence>
<dbReference type="PANTHER" id="PTHR43009">
    <property type="entry name" value="HOMOGENTISATE SOLANESYLTRANSFERASE, CHLOROPLASTIC"/>
    <property type="match status" value="1"/>
</dbReference>
<evidence type="ECO:0000256" key="4">
    <source>
        <dbReference type="ARBA" id="ARBA00022692"/>
    </source>
</evidence>
<gene>
    <name evidence="10" type="ORF">Vbra_2460</name>
</gene>
<evidence type="ECO:0000256" key="8">
    <source>
        <dbReference type="SAM" id="Phobius"/>
    </source>
</evidence>
<evidence type="ECO:0000256" key="1">
    <source>
        <dbReference type="ARBA" id="ARBA00004141"/>
    </source>
</evidence>
<sequence length="464" mass="50031">MNLWMSSCWSATLLALFSLTPVCRQSAAFTPTTVLRLSRTSQQHQQQQGRRGQWTIPRAAAAASGVSPAIEDHPIATSSTSTLDDATKETEDNDALFSAYANDTLPPSAVSSVIKPSEPGPPILGSPFLRTLWDFTRPHTLIGSALCIPALHLFAWPLGASVPLQPLLMSIFWATLPALLMNVYITGLNQVTDIEIDAINKPYLPIPSRRLSRRAAVIVVASSLALSLAVGFGCPYSTGGLRWTLVGSMLLGTIYSLPPFRLKRFPLLAALCIIAVRGALVNLGFYAHATQGVYAPWFTDAPHATVLGTLLQDSGCLLTTLFFTWFGVLIALMKDIPDVQGDRAFDIASFSVRFGQRQMFRLTSGGLIGLLAAAGVSLLASAGRALPSALPVHPFPSPSIAAMVRWLAPSLSRAAVAVAALGLALTTWRRAAAVDSRCSSDVYRFYMFMWTIFYASYCLLPLTR</sequence>
<dbReference type="Gene3D" id="1.10.357.140">
    <property type="entry name" value="UbiA prenyltransferase"/>
    <property type="match status" value="1"/>
</dbReference>
<dbReference type="PhylomeDB" id="A0A0G4EWJ8"/>
<organism evidence="10 11">
    <name type="scientific">Vitrella brassicaformis (strain CCMP3155)</name>
    <dbReference type="NCBI Taxonomy" id="1169540"/>
    <lineage>
        <taxon>Eukaryota</taxon>
        <taxon>Sar</taxon>
        <taxon>Alveolata</taxon>
        <taxon>Colpodellida</taxon>
        <taxon>Vitrellaceae</taxon>
        <taxon>Vitrella</taxon>
    </lineage>
</organism>
<keyword evidence="4 8" id="KW-0812">Transmembrane</keyword>
<dbReference type="GO" id="GO:0016020">
    <property type="term" value="C:membrane"/>
    <property type="evidence" value="ECO:0007669"/>
    <property type="project" value="UniProtKB-SubCell"/>
</dbReference>
<reference evidence="10 11" key="1">
    <citation type="submission" date="2014-11" db="EMBL/GenBank/DDBJ databases">
        <authorList>
            <person name="Zhu J."/>
            <person name="Qi W."/>
            <person name="Song R."/>
        </authorList>
    </citation>
    <scope>NUCLEOTIDE SEQUENCE [LARGE SCALE GENOMIC DNA]</scope>
</reference>
<dbReference type="AlphaFoldDB" id="A0A0G4EWJ8"/>
<keyword evidence="11" id="KW-1185">Reference proteome</keyword>
<protein>
    <recommendedName>
        <fullName evidence="12">Homogentisate phytyltransferase</fullName>
    </recommendedName>
</protein>
<feature type="transmembrane region" description="Helical" evidence="8">
    <location>
        <begin position="445"/>
        <end position="463"/>
    </location>
</feature>
<evidence type="ECO:0000256" key="7">
    <source>
        <dbReference type="SAM" id="MobiDB-lite"/>
    </source>
</evidence>
<feature type="transmembrane region" description="Helical" evidence="8">
    <location>
        <begin position="309"/>
        <end position="333"/>
    </location>
</feature>
<dbReference type="PANTHER" id="PTHR43009:SF7">
    <property type="entry name" value="HOMOGENTISATE GERANYLGERANYLTRANSFERASE, CHLOROPLASTIC"/>
    <property type="match status" value="1"/>
</dbReference>
<keyword evidence="9" id="KW-0732">Signal</keyword>
<dbReference type="InterPro" id="IPR044878">
    <property type="entry name" value="UbiA_sf"/>
</dbReference>
<feature type="transmembrane region" description="Helical" evidence="8">
    <location>
        <begin position="367"/>
        <end position="386"/>
    </location>
</feature>
<keyword evidence="5 8" id="KW-1133">Transmembrane helix</keyword>
<feature type="chain" id="PRO_5005187728" description="Homogentisate phytyltransferase" evidence="9">
    <location>
        <begin position="29"/>
        <end position="464"/>
    </location>
</feature>
<feature type="transmembrane region" description="Helical" evidence="8">
    <location>
        <begin position="215"/>
        <end position="234"/>
    </location>
</feature>
<dbReference type="InterPro" id="IPR000537">
    <property type="entry name" value="UbiA_prenyltransferase"/>
</dbReference>
<keyword evidence="6 8" id="KW-0472">Membrane</keyword>
<proteinExistence type="inferred from homology"/>